<comment type="function">
    <text evidence="1">Component of the type II secretion system required for the energy-dependent secretion of extracellular factors such as proteases and toxins from the periplasm. Part of the pseudopilus tip complex that is critical for the recognition and binding of secretion substrates.</text>
</comment>
<evidence type="ECO:0000256" key="5">
    <source>
        <dbReference type="ARBA" id="ARBA00022481"/>
    </source>
</evidence>
<keyword evidence="8" id="KW-1133">Transmembrane helix</keyword>
<evidence type="ECO:0000256" key="3">
    <source>
        <dbReference type="ARBA" id="ARBA00008358"/>
    </source>
</evidence>
<dbReference type="NCBIfam" id="TIGR01707">
    <property type="entry name" value="gspI"/>
    <property type="match status" value="1"/>
</dbReference>
<dbReference type="Proteomes" id="UP000255529">
    <property type="component" value="Unassembled WGS sequence"/>
</dbReference>
<dbReference type="RefSeq" id="WP_115183701.1">
    <property type="nucleotide sequence ID" value="NZ_CAMKUF010000003.1"/>
</dbReference>
<dbReference type="PANTHER" id="PTHR38779">
    <property type="entry name" value="TYPE II SECRETION SYSTEM PROTEIN I-RELATED"/>
    <property type="match status" value="1"/>
</dbReference>
<dbReference type="InterPro" id="IPR010052">
    <property type="entry name" value="T2SS_protein-GspI"/>
</dbReference>
<sequence length="126" mass="14519">MMRKHPNGMTLLEVLLAMVILSVGCMAVIRTTGLQVRNLGTLEEKMVAGWVADNQLTQLYLGDMTLSPLWQQGNSMMANRQWFWRCRSRQTTDSHLQAIDIEVDCEPEFRSPILRLRTWRISDAKP</sequence>
<dbReference type="PANTHER" id="PTHR38779:SF2">
    <property type="entry name" value="TYPE II SECRETION SYSTEM PROTEIN I-RELATED"/>
    <property type="match status" value="1"/>
</dbReference>
<evidence type="ECO:0000256" key="1">
    <source>
        <dbReference type="ARBA" id="ARBA00003161"/>
    </source>
</evidence>
<evidence type="ECO:0000259" key="11">
    <source>
        <dbReference type="Pfam" id="PF02501"/>
    </source>
</evidence>
<evidence type="ECO:0000256" key="8">
    <source>
        <dbReference type="ARBA" id="ARBA00022989"/>
    </source>
</evidence>
<evidence type="ECO:0000313" key="12">
    <source>
        <dbReference type="EMBL" id="SUI68749.1"/>
    </source>
</evidence>
<evidence type="ECO:0000256" key="7">
    <source>
        <dbReference type="ARBA" id="ARBA00022692"/>
    </source>
</evidence>
<dbReference type="GO" id="GO:0015628">
    <property type="term" value="P:protein secretion by the type II secretion system"/>
    <property type="evidence" value="ECO:0007669"/>
    <property type="project" value="UniProtKB-UniRule"/>
</dbReference>
<comment type="similarity">
    <text evidence="3 10">Belongs to the GSP I family.</text>
</comment>
<accession>A0A379ZUS6</accession>
<evidence type="ECO:0000256" key="10">
    <source>
        <dbReference type="RuleBase" id="RU368030"/>
    </source>
</evidence>
<evidence type="ECO:0000313" key="13">
    <source>
        <dbReference type="Proteomes" id="UP000255529"/>
    </source>
</evidence>
<comment type="subcellular location">
    <subcellularLocation>
        <location evidence="2 10">Cell inner membrane</location>
        <topology evidence="2 10">Single-pass membrane protein</topology>
    </subcellularLocation>
</comment>
<dbReference type="EMBL" id="UGYN01000002">
    <property type="protein sequence ID" value="SUI68749.1"/>
    <property type="molecule type" value="Genomic_DNA"/>
</dbReference>
<keyword evidence="5 10" id="KW-0488">Methylation</keyword>
<dbReference type="PROSITE" id="PS51257">
    <property type="entry name" value="PROKAR_LIPOPROTEIN"/>
    <property type="match status" value="1"/>
</dbReference>
<dbReference type="Pfam" id="PF07963">
    <property type="entry name" value="N_methyl"/>
    <property type="match status" value="1"/>
</dbReference>
<reference evidence="12 13" key="1">
    <citation type="submission" date="2018-06" db="EMBL/GenBank/DDBJ databases">
        <authorList>
            <consortium name="Pathogen Informatics"/>
            <person name="Doyle S."/>
        </authorList>
    </citation>
    <scope>NUCLEOTIDE SEQUENCE [LARGE SCALE GENOMIC DNA]</scope>
    <source>
        <strain evidence="12 13">NCTC11544</strain>
    </source>
</reference>
<dbReference type="Pfam" id="PF02501">
    <property type="entry name" value="T2SSI"/>
    <property type="match status" value="1"/>
</dbReference>
<proteinExistence type="inferred from homology"/>
<comment type="PTM">
    <text evidence="10">Cleaved by prepilin peptidase.</text>
</comment>
<dbReference type="NCBIfam" id="TIGR02532">
    <property type="entry name" value="IV_pilin_GFxxxE"/>
    <property type="match status" value="1"/>
</dbReference>
<dbReference type="GO" id="GO:0015627">
    <property type="term" value="C:type II protein secretion system complex"/>
    <property type="evidence" value="ECO:0007669"/>
    <property type="project" value="UniProtKB-UniRule"/>
</dbReference>
<keyword evidence="9" id="KW-0472">Membrane</keyword>
<keyword evidence="7" id="KW-0812">Transmembrane</keyword>
<dbReference type="InterPro" id="IPR045584">
    <property type="entry name" value="Pilin-like"/>
</dbReference>
<evidence type="ECO:0000256" key="9">
    <source>
        <dbReference type="ARBA" id="ARBA00023136"/>
    </source>
</evidence>
<organism evidence="12 13">
    <name type="scientific">Serratia quinivorans</name>
    <dbReference type="NCBI Taxonomy" id="137545"/>
    <lineage>
        <taxon>Bacteria</taxon>
        <taxon>Pseudomonadati</taxon>
        <taxon>Pseudomonadota</taxon>
        <taxon>Gammaproteobacteria</taxon>
        <taxon>Enterobacterales</taxon>
        <taxon>Yersiniaceae</taxon>
        <taxon>Serratia</taxon>
    </lineage>
</organism>
<dbReference type="GO" id="GO:0005886">
    <property type="term" value="C:plasma membrane"/>
    <property type="evidence" value="ECO:0007669"/>
    <property type="project" value="UniProtKB-SubCell"/>
</dbReference>
<dbReference type="InterPro" id="IPR012902">
    <property type="entry name" value="N_methyl_site"/>
</dbReference>
<protein>
    <recommendedName>
        <fullName evidence="10">Type II secretion system protein I</fullName>
        <shortName evidence="10">T2SS minor pseudopilin I</shortName>
    </recommendedName>
</protein>
<evidence type="ECO:0000256" key="6">
    <source>
        <dbReference type="ARBA" id="ARBA00022519"/>
    </source>
</evidence>
<keyword evidence="4" id="KW-1003">Cell membrane</keyword>
<gene>
    <name evidence="12" type="ORF">NCTC11544_03006</name>
</gene>
<dbReference type="InterPro" id="IPR003413">
    <property type="entry name" value="T2SS_GspI_C"/>
</dbReference>
<dbReference type="SUPFAM" id="SSF54523">
    <property type="entry name" value="Pili subunits"/>
    <property type="match status" value="1"/>
</dbReference>
<keyword evidence="6 10" id="KW-0997">Cell inner membrane</keyword>
<feature type="domain" description="Type II secretion system protein GspI C-terminal" evidence="11">
    <location>
        <begin position="42"/>
        <end position="119"/>
    </location>
</feature>
<evidence type="ECO:0000256" key="2">
    <source>
        <dbReference type="ARBA" id="ARBA00004377"/>
    </source>
</evidence>
<dbReference type="AlphaFoldDB" id="A0A379ZUS6"/>
<name>A0A379ZUS6_9GAMM</name>
<dbReference type="Gene3D" id="3.30.1300.30">
    <property type="entry name" value="GSPII I/J protein-like"/>
    <property type="match status" value="1"/>
</dbReference>
<evidence type="ECO:0000256" key="4">
    <source>
        <dbReference type="ARBA" id="ARBA00022475"/>
    </source>
</evidence>
<comment type="subunit">
    <text evidence="10">Type II secretion is composed of four main components: the outer membrane complex, the inner membrane complex, the cytoplasmic secretion ATPase and the periplasm-spanning pseudopilus.</text>
</comment>